<dbReference type="Pfam" id="PF12833">
    <property type="entry name" value="HTH_18"/>
    <property type="match status" value="1"/>
</dbReference>
<dbReference type="OrthoDB" id="1050625at2"/>
<dbReference type="RefSeq" id="WP_012373694.1">
    <property type="nucleotide sequence ID" value="NC_010571.1"/>
</dbReference>
<accession>B1ZWM9</accession>
<evidence type="ECO:0000256" key="1">
    <source>
        <dbReference type="ARBA" id="ARBA00023015"/>
    </source>
</evidence>
<organism evidence="6 7">
    <name type="scientific">Opitutus terrae (strain DSM 11246 / JCM 15787 / PB90-1)</name>
    <dbReference type="NCBI Taxonomy" id="452637"/>
    <lineage>
        <taxon>Bacteria</taxon>
        <taxon>Pseudomonadati</taxon>
        <taxon>Verrucomicrobiota</taxon>
        <taxon>Opitutia</taxon>
        <taxon>Opitutales</taxon>
        <taxon>Opitutaceae</taxon>
        <taxon>Opitutus</taxon>
    </lineage>
</organism>
<dbReference type="Gene3D" id="2.60.120.10">
    <property type="entry name" value="Jelly Rolls"/>
    <property type="match status" value="1"/>
</dbReference>
<dbReference type="KEGG" id="ote:Oter_0868"/>
<dbReference type="InterPro" id="IPR018060">
    <property type="entry name" value="HTH_AraC"/>
</dbReference>
<evidence type="ECO:0000256" key="2">
    <source>
        <dbReference type="ARBA" id="ARBA00023125"/>
    </source>
</evidence>
<dbReference type="PROSITE" id="PS00041">
    <property type="entry name" value="HTH_ARAC_FAMILY_1"/>
    <property type="match status" value="1"/>
</dbReference>
<evidence type="ECO:0000256" key="4">
    <source>
        <dbReference type="SAM" id="MobiDB-lite"/>
    </source>
</evidence>
<dbReference type="eggNOG" id="COG0662">
    <property type="taxonomic scope" value="Bacteria"/>
</dbReference>
<keyword evidence="1" id="KW-0805">Transcription regulation</keyword>
<dbReference type="AlphaFoldDB" id="B1ZWM9"/>
<dbReference type="InterPro" id="IPR020449">
    <property type="entry name" value="Tscrpt_reg_AraC-type_HTH"/>
</dbReference>
<dbReference type="SUPFAM" id="SSF46689">
    <property type="entry name" value="Homeodomain-like"/>
    <property type="match status" value="1"/>
</dbReference>
<evidence type="ECO:0000313" key="6">
    <source>
        <dbReference type="EMBL" id="ACB74156.1"/>
    </source>
</evidence>
<dbReference type="EMBL" id="CP001032">
    <property type="protein sequence ID" value="ACB74156.1"/>
    <property type="molecule type" value="Genomic_DNA"/>
</dbReference>
<keyword evidence="3" id="KW-0804">Transcription</keyword>
<dbReference type="GO" id="GO:0003700">
    <property type="term" value="F:DNA-binding transcription factor activity"/>
    <property type="evidence" value="ECO:0007669"/>
    <property type="project" value="InterPro"/>
</dbReference>
<dbReference type="Proteomes" id="UP000007013">
    <property type="component" value="Chromosome"/>
</dbReference>
<dbReference type="InterPro" id="IPR018062">
    <property type="entry name" value="HTH_AraC-typ_CS"/>
</dbReference>
<keyword evidence="2" id="KW-0238">DNA-binding</keyword>
<keyword evidence="7" id="KW-1185">Reference proteome</keyword>
<dbReference type="SMART" id="SM00342">
    <property type="entry name" value="HTH_ARAC"/>
    <property type="match status" value="1"/>
</dbReference>
<evidence type="ECO:0000256" key="3">
    <source>
        <dbReference type="ARBA" id="ARBA00023163"/>
    </source>
</evidence>
<dbReference type="GO" id="GO:0043565">
    <property type="term" value="F:sequence-specific DNA binding"/>
    <property type="evidence" value="ECO:0007669"/>
    <property type="project" value="InterPro"/>
</dbReference>
<dbReference type="Gene3D" id="1.10.10.60">
    <property type="entry name" value="Homeodomain-like"/>
    <property type="match status" value="2"/>
</dbReference>
<dbReference type="Pfam" id="PF02311">
    <property type="entry name" value="AraC_binding"/>
    <property type="match status" value="1"/>
</dbReference>
<evidence type="ECO:0000313" key="7">
    <source>
        <dbReference type="Proteomes" id="UP000007013"/>
    </source>
</evidence>
<feature type="domain" description="HTH araC/xylS-type" evidence="5">
    <location>
        <begin position="197"/>
        <end position="296"/>
    </location>
</feature>
<dbReference type="PANTHER" id="PTHR43280">
    <property type="entry name" value="ARAC-FAMILY TRANSCRIPTIONAL REGULATOR"/>
    <property type="match status" value="1"/>
</dbReference>
<dbReference type="InterPro" id="IPR011051">
    <property type="entry name" value="RmlC_Cupin_sf"/>
</dbReference>
<dbReference type="InterPro" id="IPR014710">
    <property type="entry name" value="RmlC-like_jellyroll"/>
</dbReference>
<dbReference type="InterPro" id="IPR003313">
    <property type="entry name" value="AraC-bd"/>
</dbReference>
<dbReference type="PANTHER" id="PTHR43280:SF2">
    <property type="entry name" value="HTH-TYPE TRANSCRIPTIONAL REGULATOR EXSA"/>
    <property type="match status" value="1"/>
</dbReference>
<feature type="region of interest" description="Disordered" evidence="4">
    <location>
        <begin position="298"/>
        <end position="336"/>
    </location>
</feature>
<dbReference type="PROSITE" id="PS01124">
    <property type="entry name" value="HTH_ARAC_FAMILY_2"/>
    <property type="match status" value="1"/>
</dbReference>
<reference evidence="6 7" key="1">
    <citation type="journal article" date="2011" name="J. Bacteriol.">
        <title>Genome sequence of the verrucomicrobium Opitutus terrae PB90-1, an abundant inhabitant of rice paddy soil ecosystems.</title>
        <authorList>
            <person name="van Passel M.W."/>
            <person name="Kant R."/>
            <person name="Palva A."/>
            <person name="Copeland A."/>
            <person name="Lucas S."/>
            <person name="Lapidus A."/>
            <person name="Glavina del Rio T."/>
            <person name="Pitluck S."/>
            <person name="Goltsman E."/>
            <person name="Clum A."/>
            <person name="Sun H."/>
            <person name="Schmutz J."/>
            <person name="Larimer F.W."/>
            <person name="Land M.L."/>
            <person name="Hauser L."/>
            <person name="Kyrpides N."/>
            <person name="Mikhailova N."/>
            <person name="Richardson P.P."/>
            <person name="Janssen P.H."/>
            <person name="de Vos W.M."/>
            <person name="Smidt H."/>
        </authorList>
    </citation>
    <scope>NUCLEOTIDE SEQUENCE [LARGE SCALE GENOMIC DNA]</scope>
    <source>
        <strain evidence="7">DSM 11246 / JCM 15787 / PB90-1</strain>
    </source>
</reference>
<dbReference type="HOGENOM" id="CLU_075551_0_0_0"/>
<dbReference type="SUPFAM" id="SSF51182">
    <property type="entry name" value="RmlC-like cupins"/>
    <property type="match status" value="1"/>
</dbReference>
<proteinExistence type="predicted"/>
<sequence length="336" mass="38236">MKAIFDAKSLNHQDRAEMRRIFELWIKQAERGLLNVRIPKEMKPAQNLRGMHYHYRPEIFLQIYGRTDFRFPRERFDLRPGEMCIVPAGVPHGETVHADVDRPFRNLVVGFYNNTISLHFAYEAQPQHPDIETIEFFDAPNLDVFLTLTNSLVHAHGMQAPAREAVFKGMLLALLGLFRNIVETGTGNLNEDVGKIFQAKCIVREQFSNPDLRVQDIAAALGCSADYLSHLFHIETKERLTHYIQRIRIEGAILALGTTSLTVSEIAYSSGFADPAYFGRVFKQHKAMSPQEFRAQLDAQRTQREAQPKTVYANRVDFSPGTPQKKSVDIPPLVAS</sequence>
<name>B1ZWM9_OPITP</name>
<gene>
    <name evidence="6" type="ordered locus">Oter_0868</name>
</gene>
<dbReference type="InterPro" id="IPR009057">
    <property type="entry name" value="Homeodomain-like_sf"/>
</dbReference>
<dbReference type="PRINTS" id="PR00032">
    <property type="entry name" value="HTHARAC"/>
</dbReference>
<evidence type="ECO:0000259" key="5">
    <source>
        <dbReference type="PROSITE" id="PS01124"/>
    </source>
</evidence>
<dbReference type="eggNOG" id="COG2207">
    <property type="taxonomic scope" value="Bacteria"/>
</dbReference>
<protein>
    <submittedName>
        <fullName evidence="6">Transcriptional regulator, AraC family</fullName>
    </submittedName>
</protein>
<dbReference type="STRING" id="452637.Oter_0868"/>